<protein>
    <submittedName>
        <fullName evidence="1">Uncharacterized protein</fullName>
    </submittedName>
</protein>
<gene>
    <name evidence="1" type="ORF">Aspvir_002875</name>
</gene>
<evidence type="ECO:0000313" key="1">
    <source>
        <dbReference type="EMBL" id="GIK07218.1"/>
    </source>
</evidence>
<organism evidence="1 2">
    <name type="scientific">Aspergillus viridinutans</name>
    <dbReference type="NCBI Taxonomy" id="75553"/>
    <lineage>
        <taxon>Eukaryota</taxon>
        <taxon>Fungi</taxon>
        <taxon>Dikarya</taxon>
        <taxon>Ascomycota</taxon>
        <taxon>Pezizomycotina</taxon>
        <taxon>Eurotiomycetes</taxon>
        <taxon>Eurotiomycetidae</taxon>
        <taxon>Eurotiales</taxon>
        <taxon>Aspergillaceae</taxon>
        <taxon>Aspergillus</taxon>
        <taxon>Aspergillus subgen. Fumigati</taxon>
    </lineage>
</organism>
<proteinExistence type="predicted"/>
<dbReference type="RefSeq" id="XP_043130404.1">
    <property type="nucleotide sequence ID" value="XM_043274469.1"/>
</dbReference>
<evidence type="ECO:0000313" key="2">
    <source>
        <dbReference type="Proteomes" id="UP000710440"/>
    </source>
</evidence>
<dbReference type="AlphaFoldDB" id="A0A9P3C6R1"/>
<dbReference type="OrthoDB" id="4360026at2759"/>
<dbReference type="EMBL" id="BOPL01000013">
    <property type="protein sequence ID" value="GIK07218.1"/>
    <property type="molecule type" value="Genomic_DNA"/>
</dbReference>
<keyword evidence="2" id="KW-1185">Reference proteome</keyword>
<dbReference type="Proteomes" id="UP000710440">
    <property type="component" value="Unassembled WGS sequence"/>
</dbReference>
<dbReference type="GeneID" id="66930857"/>
<reference evidence="1 2" key="1">
    <citation type="submission" date="2021-02" db="EMBL/GenBank/DDBJ databases">
        <title>Pan-genome distribution and transcriptional activeness of fungal secondary metabolism genes in Aspergillus section Fumigati.</title>
        <authorList>
            <person name="Takahashi H."/>
            <person name="Umemura M."/>
            <person name="Ninomiya A."/>
            <person name="Kusuya Y."/>
            <person name="Urayama S."/>
            <person name="Shimizu M."/>
            <person name="Watanabe A."/>
            <person name="Kamei K."/>
            <person name="Yaguchi T."/>
            <person name="Hagiwara D."/>
        </authorList>
    </citation>
    <scope>NUCLEOTIDE SEQUENCE [LARGE SCALE GENOMIC DNA]</scope>
    <source>
        <strain evidence="1 2">IFM 47045</strain>
    </source>
</reference>
<sequence length="312" mass="35724">MSDRTPEMSELDEFHYCIWYPETAKKETYRALASRYPQMKCLVGGACAVAGYVNLFRADLLPEAHIAEEARENKQWEIYEAIMAADLRYNATDDYTRTVFPKPAPTTGGDEDWSIFDILNIRDRGIFDITEDDRIDKFTSEPLPPQKDDVSHLLYTPLPADLPTMNKDLLILMATYYGNIERYARLRRPNNWITTEVESVVRGIYHNSIDQTPPILNVVPILSSRRDLQRATSARAVHETGCGEGLILRDYSGYWDELDADQDVNLMEDSRESPSPKNLRDLEARVPERGCRDFGRVEHTSTLVLDTVPDEP</sequence>
<name>A0A9P3C6R1_ASPVI</name>
<accession>A0A9P3C6R1</accession>
<comment type="caution">
    <text evidence="1">The sequence shown here is derived from an EMBL/GenBank/DDBJ whole genome shotgun (WGS) entry which is preliminary data.</text>
</comment>